<dbReference type="EMBL" id="BMZB01000002">
    <property type="protein sequence ID" value="GGZ32179.1"/>
    <property type="molecule type" value="Genomic_DNA"/>
</dbReference>
<comment type="caution">
    <text evidence="1">The sequence shown here is derived from an EMBL/GenBank/DDBJ whole genome shotgun (WGS) entry which is preliminary data.</text>
</comment>
<evidence type="ECO:0000313" key="1">
    <source>
        <dbReference type="EMBL" id="GGZ32179.1"/>
    </source>
</evidence>
<gene>
    <name evidence="1" type="ORF">GCM10011273_17820</name>
</gene>
<proteinExistence type="predicted"/>
<accession>A0A918Q4X3</accession>
<sequence>MKLVILVLSQEDILQWVEATNLHQDTDQVFTELLQTVESARHNVAIRDAGLNTGPML</sequence>
<reference evidence="1" key="2">
    <citation type="submission" date="2020-09" db="EMBL/GenBank/DDBJ databases">
        <authorList>
            <person name="Sun Q."/>
            <person name="Kim S."/>
        </authorList>
    </citation>
    <scope>NUCLEOTIDE SEQUENCE</scope>
    <source>
        <strain evidence="1">KCTC 32296</strain>
    </source>
</reference>
<protein>
    <submittedName>
        <fullName evidence="1">Uncharacterized protein</fullName>
    </submittedName>
</protein>
<dbReference type="Proteomes" id="UP000662572">
    <property type="component" value="Unassembled WGS sequence"/>
</dbReference>
<name>A0A918Q4X3_9CAUL</name>
<reference evidence="1" key="1">
    <citation type="journal article" date="2014" name="Int. J. Syst. Evol. Microbiol.">
        <title>Complete genome sequence of Corynebacterium casei LMG S-19264T (=DSM 44701T), isolated from a smear-ripened cheese.</title>
        <authorList>
            <consortium name="US DOE Joint Genome Institute (JGI-PGF)"/>
            <person name="Walter F."/>
            <person name="Albersmeier A."/>
            <person name="Kalinowski J."/>
            <person name="Ruckert C."/>
        </authorList>
    </citation>
    <scope>NUCLEOTIDE SEQUENCE</scope>
    <source>
        <strain evidence="1">KCTC 32296</strain>
    </source>
</reference>
<evidence type="ECO:0000313" key="2">
    <source>
        <dbReference type="Proteomes" id="UP000662572"/>
    </source>
</evidence>
<keyword evidence="2" id="KW-1185">Reference proteome</keyword>
<dbReference type="AlphaFoldDB" id="A0A918Q4X3"/>
<organism evidence="1 2">
    <name type="scientific">Asticcacaulis endophyticus</name>
    <dbReference type="NCBI Taxonomy" id="1395890"/>
    <lineage>
        <taxon>Bacteria</taxon>
        <taxon>Pseudomonadati</taxon>
        <taxon>Pseudomonadota</taxon>
        <taxon>Alphaproteobacteria</taxon>
        <taxon>Caulobacterales</taxon>
        <taxon>Caulobacteraceae</taxon>
        <taxon>Asticcacaulis</taxon>
    </lineage>
</organism>